<feature type="transmembrane region" description="Helical" evidence="1">
    <location>
        <begin position="29"/>
        <end position="47"/>
    </location>
</feature>
<evidence type="ECO:0000313" key="3">
    <source>
        <dbReference type="Proteomes" id="UP000239549"/>
    </source>
</evidence>
<keyword evidence="1" id="KW-1133">Transmembrane helix</keyword>
<dbReference type="EMBL" id="BFAV01000141">
    <property type="protein sequence ID" value="GBF34542.1"/>
    <property type="molecule type" value="Genomic_DNA"/>
</dbReference>
<comment type="caution">
    <text evidence="2">The sequence shown here is derived from an EMBL/GenBank/DDBJ whole genome shotgun (WGS) entry which is preliminary data.</text>
</comment>
<protein>
    <submittedName>
        <fullName evidence="2">Uncharacterized protein</fullName>
    </submittedName>
</protein>
<reference evidence="3" key="1">
    <citation type="submission" date="2018-02" db="EMBL/GenBank/DDBJ databases">
        <title>Genome sequence of Desulfocucumis palustris strain NAW-5.</title>
        <authorList>
            <person name="Watanabe M."/>
            <person name="Kojima H."/>
            <person name="Fukui M."/>
        </authorList>
    </citation>
    <scope>NUCLEOTIDE SEQUENCE [LARGE SCALE GENOMIC DNA]</scope>
    <source>
        <strain evidence="3">NAW-5</strain>
    </source>
</reference>
<keyword evidence="3" id="KW-1185">Reference proteome</keyword>
<organism evidence="2 3">
    <name type="scientific">Desulfocucumis palustris</name>
    <dbReference type="NCBI Taxonomy" id="1898651"/>
    <lineage>
        <taxon>Bacteria</taxon>
        <taxon>Bacillati</taxon>
        <taxon>Bacillota</taxon>
        <taxon>Clostridia</taxon>
        <taxon>Eubacteriales</taxon>
        <taxon>Desulfocucumaceae</taxon>
        <taxon>Desulfocucumis</taxon>
    </lineage>
</organism>
<dbReference type="Proteomes" id="UP000239549">
    <property type="component" value="Unassembled WGS sequence"/>
</dbReference>
<gene>
    <name evidence="2" type="ORF">DCCM_3661</name>
</gene>
<evidence type="ECO:0000256" key="1">
    <source>
        <dbReference type="SAM" id="Phobius"/>
    </source>
</evidence>
<dbReference type="OrthoDB" id="2112909at2"/>
<keyword evidence="1" id="KW-0472">Membrane</keyword>
<name>A0A2L2XEI9_9FIRM</name>
<accession>A0A2L2XEI9</accession>
<evidence type="ECO:0000313" key="2">
    <source>
        <dbReference type="EMBL" id="GBF34542.1"/>
    </source>
</evidence>
<dbReference type="AlphaFoldDB" id="A0A2L2XEI9"/>
<proteinExistence type="predicted"/>
<sequence length="75" mass="8441">MLFLLSLIFIAIIAYEAPGLIRQKMWRELAAFGVLLIIGMIYSYGQVLDLPLPNPTKGIEAVFKPVSEYLEKILS</sequence>
<dbReference type="RefSeq" id="WP_104372771.1">
    <property type="nucleotide sequence ID" value="NZ_BFAV01000141.1"/>
</dbReference>
<keyword evidence="1" id="KW-0812">Transmembrane</keyword>